<dbReference type="eggNOG" id="KOG1584">
    <property type="taxonomic scope" value="Eukaryota"/>
</dbReference>
<reference evidence="5" key="1">
    <citation type="journal article" date="2008" name="Nature">
        <title>The amphioxus genome and the evolution of the chordate karyotype.</title>
        <authorList>
            <consortium name="US DOE Joint Genome Institute (JGI-PGF)"/>
            <person name="Putnam N.H."/>
            <person name="Butts T."/>
            <person name="Ferrier D.E.K."/>
            <person name="Furlong R.F."/>
            <person name="Hellsten U."/>
            <person name="Kawashima T."/>
            <person name="Robinson-Rechavi M."/>
            <person name="Shoguchi E."/>
            <person name="Terry A."/>
            <person name="Yu J.-K."/>
            <person name="Benito-Gutierrez E.L."/>
            <person name="Dubchak I."/>
            <person name="Garcia-Fernandez J."/>
            <person name="Gibson-Brown J.J."/>
            <person name="Grigoriev I.V."/>
            <person name="Horton A.C."/>
            <person name="de Jong P.J."/>
            <person name="Jurka J."/>
            <person name="Kapitonov V.V."/>
            <person name="Kohara Y."/>
            <person name="Kuroki Y."/>
            <person name="Lindquist E."/>
            <person name="Lucas S."/>
            <person name="Osoegawa K."/>
            <person name="Pennacchio L.A."/>
            <person name="Salamov A.A."/>
            <person name="Satou Y."/>
            <person name="Sauka-Spengler T."/>
            <person name="Schmutz J."/>
            <person name="Shin-I T."/>
            <person name="Toyoda A."/>
            <person name="Bronner-Fraser M."/>
            <person name="Fujiyama A."/>
            <person name="Holland L.Z."/>
            <person name="Holland P.W.H."/>
            <person name="Satoh N."/>
            <person name="Rokhsar D.S."/>
        </authorList>
    </citation>
    <scope>NUCLEOTIDE SEQUENCE [LARGE SCALE GENOMIC DNA]</scope>
    <source>
        <strain evidence="5">S238N-H82</strain>
        <tissue evidence="5">Testes</tissue>
    </source>
</reference>
<dbReference type="AlphaFoldDB" id="C3ZKW2"/>
<dbReference type="Pfam" id="PF00685">
    <property type="entry name" value="Sulfotransfer_1"/>
    <property type="match status" value="2"/>
</dbReference>
<sequence>MATPPYVFPGPDLPYTEWRGIQFLCLVTRDNLESMQNFQLKDGDVVIIGFPKTGTHWMRQIVHKIMYGRGERCNEHNDYVLEFTWPDRLPCQEELSEVASPRLMVTYLSRDLVSRGLAQPCKKMRDDPHFLFVKYEDLKKRMCSSVKRMAEFLDQPLSDADVQSILQSCSFDAPSEPGTPLSYIKRKGVVGDWKNIFTEPQSEAFDKHFRETFEGTGLEFEYD</sequence>
<keyword evidence="2 3" id="KW-0808">Transferase</keyword>
<dbReference type="GO" id="GO:0008146">
    <property type="term" value="F:sulfotransferase activity"/>
    <property type="evidence" value="ECO:0007669"/>
    <property type="project" value="InterPro"/>
</dbReference>
<protein>
    <recommendedName>
        <fullName evidence="3">Sulfotransferase</fullName>
        <ecNumber evidence="3">2.8.2.-</ecNumber>
    </recommendedName>
</protein>
<dbReference type="EC" id="2.8.2.-" evidence="3"/>
<comment type="similarity">
    <text evidence="1 3">Belongs to the sulfotransferase 1 family.</text>
</comment>
<feature type="domain" description="Sulfotransferase" evidence="4">
    <location>
        <begin position="122"/>
        <end position="217"/>
    </location>
</feature>
<evidence type="ECO:0000313" key="5">
    <source>
        <dbReference type="EMBL" id="EEN46863.1"/>
    </source>
</evidence>
<dbReference type="Gene3D" id="3.40.50.300">
    <property type="entry name" value="P-loop containing nucleotide triphosphate hydrolases"/>
    <property type="match status" value="2"/>
</dbReference>
<evidence type="ECO:0000256" key="3">
    <source>
        <dbReference type="RuleBase" id="RU361155"/>
    </source>
</evidence>
<feature type="domain" description="Sulfotransferase" evidence="4">
    <location>
        <begin position="42"/>
        <end position="120"/>
    </location>
</feature>
<organism>
    <name type="scientific">Branchiostoma floridae</name>
    <name type="common">Florida lancelet</name>
    <name type="synonym">Amphioxus</name>
    <dbReference type="NCBI Taxonomy" id="7739"/>
    <lineage>
        <taxon>Eukaryota</taxon>
        <taxon>Metazoa</taxon>
        <taxon>Chordata</taxon>
        <taxon>Cephalochordata</taxon>
        <taxon>Leptocardii</taxon>
        <taxon>Amphioxiformes</taxon>
        <taxon>Branchiostomatidae</taxon>
        <taxon>Branchiostoma</taxon>
    </lineage>
</organism>
<accession>C3ZKW2</accession>
<evidence type="ECO:0000256" key="1">
    <source>
        <dbReference type="ARBA" id="ARBA00005771"/>
    </source>
</evidence>
<dbReference type="InParanoid" id="C3ZKW2"/>
<evidence type="ECO:0000259" key="4">
    <source>
        <dbReference type="Pfam" id="PF00685"/>
    </source>
</evidence>
<dbReference type="EMBL" id="GG666639">
    <property type="protein sequence ID" value="EEN46863.1"/>
    <property type="molecule type" value="Genomic_DNA"/>
</dbReference>
<evidence type="ECO:0000256" key="2">
    <source>
        <dbReference type="ARBA" id="ARBA00022679"/>
    </source>
</evidence>
<dbReference type="InterPro" id="IPR027417">
    <property type="entry name" value="P-loop_NTPase"/>
</dbReference>
<dbReference type="PANTHER" id="PTHR11783">
    <property type="entry name" value="SULFOTRANSFERASE SULT"/>
    <property type="match status" value="1"/>
</dbReference>
<name>C3ZKW2_BRAFL</name>
<proteinExistence type="inferred from homology"/>
<dbReference type="InterPro" id="IPR000863">
    <property type="entry name" value="Sulfotransferase_dom"/>
</dbReference>
<dbReference type="SUPFAM" id="SSF52540">
    <property type="entry name" value="P-loop containing nucleoside triphosphate hydrolases"/>
    <property type="match status" value="1"/>
</dbReference>
<gene>
    <name evidence="5" type="ORF">BRAFLDRAFT_89998</name>
</gene>